<dbReference type="Proteomes" id="UP001519296">
    <property type="component" value="Unassembled WGS sequence"/>
</dbReference>
<organism evidence="10 11">
    <name type="scientific">Streptococcus oricebi</name>
    <dbReference type="NCBI Taxonomy" id="1547447"/>
    <lineage>
        <taxon>Bacteria</taxon>
        <taxon>Bacillati</taxon>
        <taxon>Bacillota</taxon>
        <taxon>Bacilli</taxon>
        <taxon>Lactobacillales</taxon>
        <taxon>Streptococcaceae</taxon>
        <taxon>Streptococcus</taxon>
    </lineage>
</organism>
<feature type="domain" description="Acyl-ACP thioesterase N-terminal hotdog" evidence="8">
    <location>
        <begin position="4"/>
        <end position="132"/>
    </location>
</feature>
<keyword evidence="11" id="KW-1185">Reference proteome</keyword>
<sequence>MALTYQTKMTVPFDMSDINGFIKIPQLLLLSLQVSGLQSAELGNSDKSMLEQYNLAWIVTDYDIKIERLPLFDEEITIETEALSHNRLFCYRSIRIFDAQGQLIVDMLASFVMFDRKERKVHPVLEEIVAVYQSEKSKKIMRGPRYQALQNPQIQDYLVRFYDLDMNGHVNNSKYLDWILEAMGSEFLEDHIPERIQLKYVKEVQAGGLIESKLEVQGLQSSHEISSNGQINAQALVSWKQIKR</sequence>
<keyword evidence="2" id="KW-0444">Lipid biosynthesis</keyword>
<evidence type="ECO:0000256" key="6">
    <source>
        <dbReference type="ARBA" id="ARBA00023098"/>
    </source>
</evidence>
<evidence type="ECO:0000313" key="10">
    <source>
        <dbReference type="EMBL" id="MBP2622375.1"/>
    </source>
</evidence>
<evidence type="ECO:0000256" key="7">
    <source>
        <dbReference type="ARBA" id="ARBA00023160"/>
    </source>
</evidence>
<dbReference type="PANTHER" id="PTHR31727">
    <property type="entry name" value="OLEOYL-ACYL CARRIER PROTEIN THIOESTERASE 1, CHLOROPLASTIC"/>
    <property type="match status" value="1"/>
</dbReference>
<comment type="caution">
    <text evidence="10">The sequence shown here is derived from an EMBL/GenBank/DDBJ whole genome shotgun (WGS) entry which is preliminary data.</text>
</comment>
<evidence type="ECO:0000256" key="4">
    <source>
        <dbReference type="ARBA" id="ARBA00022832"/>
    </source>
</evidence>
<keyword evidence="5" id="KW-0809">Transit peptide</keyword>
<dbReference type="InterPro" id="IPR049427">
    <property type="entry name" value="Acyl-ACP_TE_C"/>
</dbReference>
<dbReference type="InterPro" id="IPR045023">
    <property type="entry name" value="FATA/B"/>
</dbReference>
<evidence type="ECO:0000259" key="8">
    <source>
        <dbReference type="Pfam" id="PF01643"/>
    </source>
</evidence>
<keyword evidence="4" id="KW-0276">Fatty acid metabolism</keyword>
<evidence type="ECO:0000256" key="5">
    <source>
        <dbReference type="ARBA" id="ARBA00022946"/>
    </source>
</evidence>
<dbReference type="Pfam" id="PF20791">
    <property type="entry name" value="Acyl-ACP_TE_C"/>
    <property type="match status" value="1"/>
</dbReference>
<dbReference type="EMBL" id="PRDG01000001">
    <property type="protein sequence ID" value="MBP2622375.1"/>
    <property type="molecule type" value="Genomic_DNA"/>
</dbReference>
<dbReference type="CDD" id="cd00586">
    <property type="entry name" value="4HBT"/>
    <property type="match status" value="2"/>
</dbReference>
<evidence type="ECO:0000256" key="1">
    <source>
        <dbReference type="ARBA" id="ARBA00006500"/>
    </source>
</evidence>
<evidence type="ECO:0000256" key="3">
    <source>
        <dbReference type="ARBA" id="ARBA00022801"/>
    </source>
</evidence>
<dbReference type="PANTHER" id="PTHR31727:SF6">
    <property type="entry name" value="OLEOYL-ACYL CARRIER PROTEIN THIOESTERASE 1, CHLOROPLASTIC"/>
    <property type="match status" value="1"/>
</dbReference>
<dbReference type="Gene3D" id="3.10.129.10">
    <property type="entry name" value="Hotdog Thioesterase"/>
    <property type="match status" value="1"/>
</dbReference>
<accession>A0ABS5B0M2</accession>
<evidence type="ECO:0000256" key="2">
    <source>
        <dbReference type="ARBA" id="ARBA00022516"/>
    </source>
</evidence>
<name>A0ABS5B0M2_9STRE</name>
<keyword evidence="6" id="KW-0443">Lipid metabolism</keyword>
<feature type="domain" description="Acyl-ACP thioesterase-like C-terminal" evidence="9">
    <location>
        <begin position="147"/>
        <end position="240"/>
    </location>
</feature>
<comment type="similarity">
    <text evidence="1">Belongs to the acyl-ACP thioesterase family.</text>
</comment>
<dbReference type="RefSeq" id="WP_209626240.1">
    <property type="nucleotide sequence ID" value="NZ_PRDG01000001.1"/>
</dbReference>
<evidence type="ECO:0000313" key="11">
    <source>
        <dbReference type="Proteomes" id="UP001519296"/>
    </source>
</evidence>
<keyword evidence="3" id="KW-0378">Hydrolase</keyword>
<dbReference type="SUPFAM" id="SSF54637">
    <property type="entry name" value="Thioesterase/thiol ester dehydrase-isomerase"/>
    <property type="match status" value="2"/>
</dbReference>
<proteinExistence type="inferred from homology"/>
<gene>
    <name evidence="10" type="ORF">C4K46_00290</name>
</gene>
<evidence type="ECO:0000259" key="9">
    <source>
        <dbReference type="Pfam" id="PF20791"/>
    </source>
</evidence>
<dbReference type="InterPro" id="IPR002864">
    <property type="entry name" value="Acyl-ACP_thioesterase_NHD"/>
</dbReference>
<dbReference type="Pfam" id="PF01643">
    <property type="entry name" value="Acyl-ACP_TE"/>
    <property type="match status" value="1"/>
</dbReference>
<keyword evidence="7" id="KW-0275">Fatty acid biosynthesis</keyword>
<protein>
    <submittedName>
        <fullName evidence="10">Acyl-[acyl-carrier-protein] thioesterase</fullName>
    </submittedName>
</protein>
<dbReference type="InterPro" id="IPR029069">
    <property type="entry name" value="HotDog_dom_sf"/>
</dbReference>
<reference evidence="10 11" key="1">
    <citation type="submission" date="2018-02" db="EMBL/GenBank/DDBJ databases">
        <title>Draft genome sequence of Streptococcus oricebi CCUG 70868T type strain.</title>
        <authorList>
            <person name="Mendez V."/>
            <person name="Salva-Serra F."/>
            <person name="Jaen-Luchoro D."/>
            <person name="Gonzales-Siles L."/>
            <person name="Karlsson R."/>
            <person name="Engstrom-Jakobsson H."/>
            <person name="Busquets A."/>
            <person name="Gomila M."/>
            <person name="Pineiro-Iglesias B."/>
            <person name="Bennasar-Figueras A."/>
            <person name="Seeger M."/>
            <person name="Moore E."/>
        </authorList>
    </citation>
    <scope>NUCLEOTIDE SEQUENCE [LARGE SCALE GENOMIC DNA]</scope>
    <source>
        <strain evidence="10 11">CCUG 70868</strain>
    </source>
</reference>